<reference evidence="8" key="1">
    <citation type="submission" date="2022-06" db="EMBL/GenBank/DDBJ databases">
        <authorList>
            <person name="Berger JAMES D."/>
            <person name="Berger JAMES D."/>
        </authorList>
    </citation>
    <scope>NUCLEOTIDE SEQUENCE [LARGE SCALE GENOMIC DNA]</scope>
</reference>
<keyword evidence="5 6" id="KW-0472">Membrane</keyword>
<organism evidence="8 9">
    <name type="scientific">Trichobilharzia regenti</name>
    <name type="common">Nasal bird schistosome</name>
    <dbReference type="NCBI Taxonomy" id="157069"/>
    <lineage>
        <taxon>Eukaryota</taxon>
        <taxon>Metazoa</taxon>
        <taxon>Spiralia</taxon>
        <taxon>Lophotrochozoa</taxon>
        <taxon>Platyhelminthes</taxon>
        <taxon>Trematoda</taxon>
        <taxon>Digenea</taxon>
        <taxon>Strigeidida</taxon>
        <taxon>Schistosomatoidea</taxon>
        <taxon>Schistosomatidae</taxon>
        <taxon>Trichobilharzia</taxon>
    </lineage>
</organism>
<feature type="transmembrane region" description="Helical" evidence="6">
    <location>
        <begin position="412"/>
        <end position="431"/>
    </location>
</feature>
<evidence type="ECO:0000259" key="7">
    <source>
        <dbReference type="PROSITE" id="PS50850"/>
    </source>
</evidence>
<feature type="transmembrane region" description="Helical" evidence="6">
    <location>
        <begin position="183"/>
        <end position="208"/>
    </location>
</feature>
<feature type="transmembrane region" description="Helical" evidence="6">
    <location>
        <begin position="214"/>
        <end position="232"/>
    </location>
</feature>
<dbReference type="GO" id="GO:0030672">
    <property type="term" value="C:synaptic vesicle membrane"/>
    <property type="evidence" value="ECO:0007669"/>
    <property type="project" value="TreeGrafter"/>
</dbReference>
<feature type="domain" description="Major facilitator superfamily (MFS) profile" evidence="7">
    <location>
        <begin position="38"/>
        <end position="436"/>
    </location>
</feature>
<feature type="transmembrane region" description="Helical" evidence="6">
    <location>
        <begin position="125"/>
        <end position="147"/>
    </location>
</feature>
<evidence type="ECO:0000256" key="5">
    <source>
        <dbReference type="ARBA" id="ARBA00023136"/>
    </source>
</evidence>
<dbReference type="InterPro" id="IPR020846">
    <property type="entry name" value="MFS_dom"/>
</dbReference>
<accession>A0AA85J568</accession>
<keyword evidence="3 6" id="KW-0812">Transmembrane</keyword>
<dbReference type="InterPro" id="IPR036259">
    <property type="entry name" value="MFS_trans_sf"/>
</dbReference>
<dbReference type="CDD" id="cd17384">
    <property type="entry name" value="MFS_SLC18A1_2_VAT1_2"/>
    <property type="match status" value="1"/>
</dbReference>
<feature type="transmembrane region" description="Helical" evidence="6">
    <location>
        <begin position="292"/>
        <end position="310"/>
    </location>
</feature>
<feature type="transmembrane region" description="Helical" evidence="6">
    <location>
        <begin position="345"/>
        <end position="366"/>
    </location>
</feature>
<feature type="transmembrane region" description="Helical" evidence="6">
    <location>
        <begin position="322"/>
        <end position="339"/>
    </location>
</feature>
<feature type="transmembrane region" description="Helical" evidence="6">
    <location>
        <begin position="378"/>
        <end position="400"/>
    </location>
</feature>
<dbReference type="GO" id="GO:0005335">
    <property type="term" value="F:serotonin:sodium:chloride symporter activity"/>
    <property type="evidence" value="ECO:0007669"/>
    <property type="project" value="TreeGrafter"/>
</dbReference>
<feature type="transmembrane region" description="Helical" evidence="6">
    <location>
        <begin position="153"/>
        <end position="174"/>
    </location>
</feature>
<feature type="transmembrane region" description="Helical" evidence="6">
    <location>
        <begin position="38"/>
        <end position="60"/>
    </location>
</feature>
<dbReference type="Proteomes" id="UP000050795">
    <property type="component" value="Unassembled WGS sequence"/>
</dbReference>
<dbReference type="AlphaFoldDB" id="A0AA85J568"/>
<name>A0AA85J568_TRIRE</name>
<protein>
    <recommendedName>
        <fullName evidence="7">Major facilitator superfamily (MFS) profile domain-containing protein</fullName>
    </recommendedName>
</protein>
<dbReference type="SUPFAM" id="SSF103473">
    <property type="entry name" value="MFS general substrate transporter"/>
    <property type="match status" value="1"/>
</dbReference>
<dbReference type="Gene3D" id="1.20.1250.20">
    <property type="entry name" value="MFS general substrate transporter like domains"/>
    <property type="match status" value="2"/>
</dbReference>
<dbReference type="Pfam" id="PF07690">
    <property type="entry name" value="MFS_1"/>
    <property type="match status" value="1"/>
</dbReference>
<evidence type="ECO:0000256" key="2">
    <source>
        <dbReference type="ARBA" id="ARBA00022448"/>
    </source>
</evidence>
<evidence type="ECO:0000256" key="3">
    <source>
        <dbReference type="ARBA" id="ARBA00022692"/>
    </source>
</evidence>
<evidence type="ECO:0000256" key="4">
    <source>
        <dbReference type="ARBA" id="ARBA00022989"/>
    </source>
</evidence>
<dbReference type="PANTHER" id="PTHR23506">
    <property type="entry name" value="GH10249P"/>
    <property type="match status" value="1"/>
</dbReference>
<dbReference type="PROSITE" id="PS50850">
    <property type="entry name" value="MFS"/>
    <property type="match status" value="1"/>
</dbReference>
<sequence>MNEKEDVDKSKKTESTEAPVKKTCCPSFSNCFSGRKSIVIVVFLAVLLDNVLLTTIVPIVPRLLEDDLRRESGNITSQHLNETNEDGDEHIKIGIMFAIKPLVQLLSNPFIGPITNRIGYSIPMFTGLLILFISTLVFAFATNYYLLLTARGIQGLGSACSTVSGMGMLATYFIDEVERGRAFAFALSGLAIGVLIGAPYGGILFQFISKEAPFLILAGLTAVNGIIQLITLKPKVSRENQKGSSITELLKDPYILVAAGSITIGNLSIAILEPTLPSWMKKTMNSEEWQQGTAFLPASISYLIGANIFGPVSYKIGRGNSAGLGLVINGICLIGLPFSKRVEHLIAPMIALGFAIGMVDSSMMPLMGHLVDLRHTAVYGSVYAIADVAFCVGFVFGPLLSTAMLKVLGFNWMLWVIAIISFAYAPLTLFLRKQSKSDMPLEILACQSDDRRASNPDCSFYHTTAQNNFFNNYNKYDDYAFHHLIKRRESPQTSSSLQDY</sequence>
<dbReference type="WBParaSite" id="TREG1_131450.1">
    <property type="protein sequence ID" value="TREG1_131450.1"/>
    <property type="gene ID" value="TREG1_131450"/>
</dbReference>
<proteinExistence type="predicted"/>
<dbReference type="GO" id="GO:0043195">
    <property type="term" value="C:terminal bouton"/>
    <property type="evidence" value="ECO:0007669"/>
    <property type="project" value="TreeGrafter"/>
</dbReference>
<keyword evidence="4 6" id="KW-1133">Transmembrane helix</keyword>
<evidence type="ECO:0000256" key="6">
    <source>
        <dbReference type="SAM" id="Phobius"/>
    </source>
</evidence>
<dbReference type="InterPro" id="IPR011701">
    <property type="entry name" value="MFS"/>
</dbReference>
<evidence type="ECO:0000256" key="1">
    <source>
        <dbReference type="ARBA" id="ARBA00004141"/>
    </source>
</evidence>
<comment type="subcellular location">
    <subcellularLocation>
        <location evidence="1">Membrane</location>
        <topology evidence="1">Multi-pass membrane protein</topology>
    </subcellularLocation>
</comment>
<dbReference type="GO" id="GO:0015842">
    <property type="term" value="P:aminergic neurotransmitter loading into synaptic vesicle"/>
    <property type="evidence" value="ECO:0007669"/>
    <property type="project" value="TreeGrafter"/>
</dbReference>
<evidence type="ECO:0000313" key="8">
    <source>
        <dbReference type="Proteomes" id="UP000050795"/>
    </source>
</evidence>
<feature type="transmembrane region" description="Helical" evidence="6">
    <location>
        <begin position="253"/>
        <end position="272"/>
    </location>
</feature>
<dbReference type="InterPro" id="IPR050930">
    <property type="entry name" value="MFS_Vesicular_Transporter"/>
</dbReference>
<evidence type="ECO:0000313" key="9">
    <source>
        <dbReference type="WBParaSite" id="TREG1_131450.1"/>
    </source>
</evidence>
<reference evidence="9" key="2">
    <citation type="submission" date="2023-11" db="UniProtKB">
        <authorList>
            <consortium name="WormBaseParasite"/>
        </authorList>
    </citation>
    <scope>IDENTIFICATION</scope>
</reference>
<dbReference type="PANTHER" id="PTHR23506:SF23">
    <property type="entry name" value="GH10249P"/>
    <property type="match status" value="1"/>
</dbReference>
<keyword evidence="8" id="KW-1185">Reference proteome</keyword>
<dbReference type="FunFam" id="1.20.1250.20:FF:000145">
    <property type="entry name" value="Chromaffin granule amine transporter"/>
    <property type="match status" value="1"/>
</dbReference>
<keyword evidence="2" id="KW-0813">Transport</keyword>